<keyword evidence="2" id="KW-1185">Reference proteome</keyword>
<comment type="caution">
    <text evidence="1">The sequence shown here is derived from an EMBL/GenBank/DDBJ whole genome shotgun (WGS) entry which is preliminary data.</text>
</comment>
<organism evidence="1 2">
    <name type="scientific">Paraburkholderia elongata</name>
    <dbReference type="NCBI Taxonomy" id="2675747"/>
    <lineage>
        <taxon>Bacteria</taxon>
        <taxon>Pseudomonadati</taxon>
        <taxon>Pseudomonadota</taxon>
        <taxon>Betaproteobacteria</taxon>
        <taxon>Burkholderiales</taxon>
        <taxon>Burkholderiaceae</taxon>
        <taxon>Paraburkholderia</taxon>
    </lineage>
</organism>
<sequence length="45" mass="4859">MNSYEGKRLNSPHDIVVKSDGPIWFSDPSTGIVGYFEGNTSGADL</sequence>
<reference evidence="1 2" key="1">
    <citation type="submission" date="2019-11" db="EMBL/GenBank/DDBJ databases">
        <title>Metabolism of dissolved organic matter in forest soils.</title>
        <authorList>
            <person name="Cyle K.T."/>
            <person name="Wilhelm R.C."/>
            <person name="Martinez C.E."/>
        </authorList>
    </citation>
    <scope>NUCLEOTIDE SEQUENCE [LARGE SCALE GENOMIC DNA]</scope>
    <source>
        <strain evidence="1 2">5N</strain>
    </source>
</reference>
<dbReference type="AlphaFoldDB" id="A0A972NPH1"/>
<gene>
    <name evidence="1" type="ORF">GNZ13_22685</name>
</gene>
<name>A0A972NPH1_9BURK</name>
<dbReference type="EMBL" id="WOEZ01000122">
    <property type="protein sequence ID" value="NPT57303.1"/>
    <property type="molecule type" value="Genomic_DNA"/>
</dbReference>
<dbReference type="Gene3D" id="2.120.10.30">
    <property type="entry name" value="TolB, C-terminal domain"/>
    <property type="match status" value="1"/>
</dbReference>
<protein>
    <recommendedName>
        <fullName evidence="3">Gluconolactonase</fullName>
    </recommendedName>
</protein>
<proteinExistence type="predicted"/>
<dbReference type="RefSeq" id="WP_172168276.1">
    <property type="nucleotide sequence ID" value="NZ_WOEZ01000122.1"/>
</dbReference>
<dbReference type="InterPro" id="IPR011042">
    <property type="entry name" value="6-blade_b-propeller_TolB-like"/>
</dbReference>
<dbReference type="Proteomes" id="UP000655523">
    <property type="component" value="Unassembled WGS sequence"/>
</dbReference>
<evidence type="ECO:0000313" key="1">
    <source>
        <dbReference type="EMBL" id="NPT57303.1"/>
    </source>
</evidence>
<evidence type="ECO:0000313" key="2">
    <source>
        <dbReference type="Proteomes" id="UP000655523"/>
    </source>
</evidence>
<dbReference type="SUPFAM" id="SSF63829">
    <property type="entry name" value="Calcium-dependent phosphotriesterase"/>
    <property type="match status" value="1"/>
</dbReference>
<accession>A0A972NPH1</accession>
<evidence type="ECO:0008006" key="3">
    <source>
        <dbReference type="Google" id="ProtNLM"/>
    </source>
</evidence>